<name>A0A6J4RWY9_9ACTN</name>
<evidence type="ECO:0000313" key="2">
    <source>
        <dbReference type="EMBL" id="CAA9483936.1"/>
    </source>
</evidence>
<feature type="region of interest" description="Disordered" evidence="1">
    <location>
        <begin position="1"/>
        <end position="58"/>
    </location>
</feature>
<organism evidence="2">
    <name type="scientific">uncultured Rubrobacteraceae bacterium</name>
    <dbReference type="NCBI Taxonomy" id="349277"/>
    <lineage>
        <taxon>Bacteria</taxon>
        <taxon>Bacillati</taxon>
        <taxon>Actinomycetota</taxon>
        <taxon>Rubrobacteria</taxon>
        <taxon>Rubrobacterales</taxon>
        <taxon>Rubrobacteraceae</taxon>
        <taxon>environmental samples</taxon>
    </lineage>
</organism>
<dbReference type="AlphaFoldDB" id="A0A6J4RWY9"/>
<protein>
    <submittedName>
        <fullName evidence="2">Transcriptional regulator, Xre family</fullName>
    </submittedName>
</protein>
<evidence type="ECO:0000256" key="1">
    <source>
        <dbReference type="SAM" id="MobiDB-lite"/>
    </source>
</evidence>
<feature type="non-terminal residue" evidence="2">
    <location>
        <position position="1"/>
    </location>
</feature>
<gene>
    <name evidence="2" type="ORF">AVDCRST_MAG12-1674</name>
</gene>
<dbReference type="EMBL" id="CADCVK010000261">
    <property type="protein sequence ID" value="CAA9483936.1"/>
    <property type="molecule type" value="Genomic_DNA"/>
</dbReference>
<reference evidence="2" key="1">
    <citation type="submission" date="2020-02" db="EMBL/GenBank/DDBJ databases">
        <authorList>
            <person name="Meier V. D."/>
        </authorList>
    </citation>
    <scope>NUCLEOTIDE SEQUENCE</scope>
    <source>
        <strain evidence="2">AVDCRST_MAG12</strain>
    </source>
</reference>
<accession>A0A6J4RWY9</accession>
<feature type="compositionally biased region" description="Basic residues" evidence="1">
    <location>
        <begin position="36"/>
        <end position="58"/>
    </location>
</feature>
<feature type="non-terminal residue" evidence="2">
    <location>
        <position position="58"/>
    </location>
</feature>
<proteinExistence type="predicted"/>
<feature type="compositionally biased region" description="Basic and acidic residues" evidence="1">
    <location>
        <begin position="1"/>
        <end position="35"/>
    </location>
</feature>
<sequence>RLRLLPRRDRTRREGSLFEGPREHRGRPRGGDKRAPRPHRLLARTRARRPGRKLAGRV</sequence>